<dbReference type="InterPro" id="IPR000014">
    <property type="entry name" value="PAS"/>
</dbReference>
<dbReference type="Gene3D" id="1.10.287.130">
    <property type="match status" value="1"/>
</dbReference>
<dbReference type="PRINTS" id="PR00344">
    <property type="entry name" value="BCTRLSENSOR"/>
</dbReference>
<evidence type="ECO:0000256" key="4">
    <source>
        <dbReference type="ARBA" id="ARBA00022679"/>
    </source>
</evidence>
<dbReference type="InterPro" id="IPR003661">
    <property type="entry name" value="HisK_dim/P_dom"/>
</dbReference>
<proteinExistence type="predicted"/>
<feature type="domain" description="Histidine kinase" evidence="7">
    <location>
        <begin position="718"/>
        <end position="933"/>
    </location>
</feature>
<keyword evidence="3" id="KW-0597">Phosphoprotein</keyword>
<dbReference type="InterPro" id="IPR003018">
    <property type="entry name" value="GAF"/>
</dbReference>
<dbReference type="GO" id="GO:0000155">
    <property type="term" value="F:phosphorelay sensor kinase activity"/>
    <property type="evidence" value="ECO:0007669"/>
    <property type="project" value="InterPro"/>
</dbReference>
<dbReference type="InterPro" id="IPR036890">
    <property type="entry name" value="HATPase_C_sf"/>
</dbReference>
<dbReference type="Pfam" id="PF08448">
    <property type="entry name" value="PAS_4"/>
    <property type="match status" value="2"/>
</dbReference>
<feature type="domain" description="PAS" evidence="8">
    <location>
        <begin position="420"/>
        <end position="494"/>
    </location>
</feature>
<accession>M0A3Z0</accession>
<gene>
    <name evidence="9" type="ORF">C483_05858</name>
</gene>
<dbReference type="PROSITE" id="PS50112">
    <property type="entry name" value="PAS"/>
    <property type="match status" value="2"/>
</dbReference>
<dbReference type="RefSeq" id="WP_006652412.1">
    <property type="nucleotide sequence ID" value="NZ_AOIM01000014.1"/>
</dbReference>
<dbReference type="Gene3D" id="3.30.450.40">
    <property type="match status" value="2"/>
</dbReference>
<evidence type="ECO:0000313" key="10">
    <source>
        <dbReference type="Proteomes" id="UP000011519"/>
    </source>
</evidence>
<dbReference type="PROSITE" id="PS50109">
    <property type="entry name" value="HIS_KIN"/>
    <property type="match status" value="1"/>
</dbReference>
<feature type="region of interest" description="Disordered" evidence="6">
    <location>
        <begin position="140"/>
        <end position="195"/>
    </location>
</feature>
<dbReference type="InterPro" id="IPR029016">
    <property type="entry name" value="GAF-like_dom_sf"/>
</dbReference>
<dbReference type="CDD" id="cd00130">
    <property type="entry name" value="PAS"/>
    <property type="match status" value="2"/>
</dbReference>
<feature type="region of interest" description="Disordered" evidence="6">
    <location>
        <begin position="207"/>
        <end position="247"/>
    </location>
</feature>
<name>M0A3Z0_9EURY</name>
<comment type="catalytic activity">
    <reaction evidence="1">
        <text>ATP + protein L-histidine = ADP + protein N-phospho-L-histidine.</text>
        <dbReference type="EC" id="2.7.13.3"/>
    </reaction>
</comment>
<dbReference type="Gene3D" id="3.30.565.10">
    <property type="entry name" value="Histidine kinase-like ATPase, C-terminal domain"/>
    <property type="match status" value="1"/>
</dbReference>
<dbReference type="InterPro" id="IPR052162">
    <property type="entry name" value="Sensor_kinase/Photoreceptor"/>
</dbReference>
<evidence type="ECO:0000259" key="8">
    <source>
        <dbReference type="PROSITE" id="PS50112"/>
    </source>
</evidence>
<keyword evidence="4" id="KW-0808">Transferase</keyword>
<dbReference type="SUPFAM" id="SSF47384">
    <property type="entry name" value="Homodimeric domain of signal transducing histidine kinase"/>
    <property type="match status" value="1"/>
</dbReference>
<dbReference type="SMART" id="SM00387">
    <property type="entry name" value="HATPase_c"/>
    <property type="match status" value="1"/>
</dbReference>
<dbReference type="EC" id="2.7.13.3" evidence="2"/>
<dbReference type="STRING" id="1227493.C483_05858"/>
<feature type="domain" description="PAS" evidence="8">
    <location>
        <begin position="306"/>
        <end position="359"/>
    </location>
</feature>
<dbReference type="NCBIfam" id="TIGR00229">
    <property type="entry name" value="sensory_box"/>
    <property type="match status" value="1"/>
</dbReference>
<feature type="region of interest" description="Disordered" evidence="6">
    <location>
        <begin position="1"/>
        <end position="21"/>
    </location>
</feature>
<dbReference type="Pfam" id="PF00512">
    <property type="entry name" value="HisKA"/>
    <property type="match status" value="1"/>
</dbReference>
<dbReference type="InterPro" id="IPR003594">
    <property type="entry name" value="HATPase_dom"/>
</dbReference>
<dbReference type="SMART" id="SM00065">
    <property type="entry name" value="GAF"/>
    <property type="match status" value="2"/>
</dbReference>
<protein>
    <recommendedName>
        <fullName evidence="2">histidine kinase</fullName>
        <ecNumber evidence="2">2.7.13.3</ecNumber>
    </recommendedName>
</protein>
<dbReference type="InterPro" id="IPR013656">
    <property type="entry name" value="PAS_4"/>
</dbReference>
<dbReference type="InterPro" id="IPR005467">
    <property type="entry name" value="His_kinase_dom"/>
</dbReference>
<dbReference type="SMART" id="SM00091">
    <property type="entry name" value="PAS"/>
    <property type="match status" value="2"/>
</dbReference>
<feature type="compositionally biased region" description="Acidic residues" evidence="6">
    <location>
        <begin position="159"/>
        <end position="168"/>
    </location>
</feature>
<organism evidence="9 10">
    <name type="scientific">Natrialba hulunbeirensis JCM 10989</name>
    <dbReference type="NCBI Taxonomy" id="1227493"/>
    <lineage>
        <taxon>Archaea</taxon>
        <taxon>Methanobacteriati</taxon>
        <taxon>Methanobacteriota</taxon>
        <taxon>Stenosarchaea group</taxon>
        <taxon>Halobacteria</taxon>
        <taxon>Halobacteriales</taxon>
        <taxon>Natrialbaceae</taxon>
        <taxon>Natrialba</taxon>
    </lineage>
</organism>
<dbReference type="Proteomes" id="UP000011519">
    <property type="component" value="Unassembled WGS sequence"/>
</dbReference>
<dbReference type="EMBL" id="AOIM01000014">
    <property type="protein sequence ID" value="ELY93465.1"/>
    <property type="molecule type" value="Genomic_DNA"/>
</dbReference>
<evidence type="ECO:0000256" key="5">
    <source>
        <dbReference type="ARBA" id="ARBA00022777"/>
    </source>
</evidence>
<dbReference type="PANTHER" id="PTHR43304">
    <property type="entry name" value="PHYTOCHROME-LIKE PROTEIN CPH1"/>
    <property type="match status" value="1"/>
</dbReference>
<dbReference type="SUPFAM" id="SSF55785">
    <property type="entry name" value="PYP-like sensor domain (PAS domain)"/>
    <property type="match status" value="2"/>
</dbReference>
<keyword evidence="10" id="KW-1185">Reference proteome</keyword>
<comment type="caution">
    <text evidence="9">The sequence shown here is derived from an EMBL/GenBank/DDBJ whole genome shotgun (WGS) entry which is preliminary data.</text>
</comment>
<dbReference type="InterPro" id="IPR004358">
    <property type="entry name" value="Sig_transdc_His_kin-like_C"/>
</dbReference>
<feature type="compositionally biased region" description="Basic and acidic residues" evidence="6">
    <location>
        <begin position="215"/>
        <end position="229"/>
    </location>
</feature>
<evidence type="ECO:0000256" key="6">
    <source>
        <dbReference type="SAM" id="MobiDB-lite"/>
    </source>
</evidence>
<reference evidence="9 10" key="1">
    <citation type="journal article" date="2014" name="PLoS Genet.">
        <title>Phylogenetically driven sequencing of extremely halophilic archaea reveals strategies for static and dynamic osmo-response.</title>
        <authorList>
            <person name="Becker E.A."/>
            <person name="Seitzer P.M."/>
            <person name="Tritt A."/>
            <person name="Larsen D."/>
            <person name="Krusor M."/>
            <person name="Yao A.I."/>
            <person name="Wu D."/>
            <person name="Madern D."/>
            <person name="Eisen J.A."/>
            <person name="Darling A.E."/>
            <person name="Facciotti M.T."/>
        </authorList>
    </citation>
    <scope>NUCLEOTIDE SEQUENCE [LARGE SCALE GENOMIC DNA]</scope>
    <source>
        <strain evidence="9 10">JCM 10989</strain>
    </source>
</reference>
<keyword evidence="5 9" id="KW-0418">Kinase</keyword>
<feature type="region of interest" description="Disordered" evidence="6">
    <location>
        <begin position="66"/>
        <end position="90"/>
    </location>
</feature>
<evidence type="ECO:0000259" key="7">
    <source>
        <dbReference type="PROSITE" id="PS50109"/>
    </source>
</evidence>
<dbReference type="InterPro" id="IPR035965">
    <property type="entry name" value="PAS-like_dom_sf"/>
</dbReference>
<evidence type="ECO:0000256" key="1">
    <source>
        <dbReference type="ARBA" id="ARBA00000085"/>
    </source>
</evidence>
<feature type="compositionally biased region" description="Basic and acidic residues" evidence="6">
    <location>
        <begin position="169"/>
        <end position="183"/>
    </location>
</feature>
<dbReference type="SUPFAM" id="SSF55781">
    <property type="entry name" value="GAF domain-like"/>
    <property type="match status" value="1"/>
</dbReference>
<evidence type="ECO:0000256" key="2">
    <source>
        <dbReference type="ARBA" id="ARBA00012438"/>
    </source>
</evidence>
<dbReference type="Gene3D" id="3.30.450.20">
    <property type="entry name" value="PAS domain"/>
    <property type="match status" value="2"/>
</dbReference>
<dbReference type="SUPFAM" id="SSF55874">
    <property type="entry name" value="ATPase domain of HSP90 chaperone/DNA topoisomerase II/histidine kinase"/>
    <property type="match status" value="1"/>
</dbReference>
<dbReference type="PANTHER" id="PTHR43304:SF1">
    <property type="entry name" value="PAC DOMAIN-CONTAINING PROTEIN"/>
    <property type="match status" value="1"/>
</dbReference>
<evidence type="ECO:0000313" key="9">
    <source>
        <dbReference type="EMBL" id="ELY93465.1"/>
    </source>
</evidence>
<dbReference type="Pfam" id="PF02518">
    <property type="entry name" value="HATPase_c"/>
    <property type="match status" value="1"/>
</dbReference>
<dbReference type="FunFam" id="3.30.565.10:FF:000006">
    <property type="entry name" value="Sensor histidine kinase WalK"/>
    <property type="match status" value="1"/>
</dbReference>
<dbReference type="InterPro" id="IPR036097">
    <property type="entry name" value="HisK_dim/P_sf"/>
</dbReference>
<evidence type="ECO:0000256" key="3">
    <source>
        <dbReference type="ARBA" id="ARBA00022553"/>
    </source>
</evidence>
<dbReference type="AlphaFoldDB" id="M0A3Z0"/>
<sequence length="933" mass="103479">MPAPPRTDSGESSVSDVRRHREHVVREIRQRALEYTRLDRFLDDVSDRIVTAVDVPALSVLEFDDVPTEKPADAETESSADAERATRIAPTATVRAVATSEETVSAESSGETAIGCSHSVAHGLVGRALESAEPVVGEVSGDDLGFVSVGSMSGGGTEDRDEGGDEDRDSGGDENRDRARDGVEGSGDNDNASSVRGCVVRLGGAGESEYNGGCDRGHGYDRAPEERAKSQSGDEDQPVSVSDSEHDQPWGLLTLTLPTDTTHQFNEADIAFLQRVATVLESAIRNVQAKQRPEPECTATEAGFSTHDRVVQALETASEGISLLDEEGTFIYVNSAYAALYGYEPESMIGMHWERLYPEGMTDDLYEDMISTLQEGESWSGETVGLRRDGSQFIEDHYLAPTDDGGMVCVVRDVTKRRQLEEELDEVHTRITDAFIGIDTDWTFTYVNDSAVDLLDASDEALVGRSFWSVFPDTDDVESILRDAAATQESVSFEANVPALDAWLEINAYPSETGLSIYLRDVSDREETKRELRKSNRTLQRLYEITADRERSFEEKVDDLLELGRERLDLPVGFVSAVDADRNRFEVAQSIGGREIEPGATAPLSETYCRETIDTDDLLVLIDSPPAETVSDAAYERWDFDAYVGGKVMVDDTLYGTLCFAGDDERPAPFSPAEQRFVELATQWLSYEYERQRRQTELETLVSNLESSNERLEQFAHAASHDLQEPLRMVSSYLQLLDSRYREELDDEGAEFLEFAVNGADRMRAMIDGLLEYARVETRGEPLEPVELDTIVEEVRKDLQVQVTERDAEITVESLPRVQGDESQLRQVVQNLLSNALVYNDEESPTVHVSAERRTWDDECVISIADDGIGIDADDQERIFSVFDRLHSREEFEGTGIGLALCQRIVERHGGTIWVESEPGEGTTISFTLPLAE</sequence>
<dbReference type="SMART" id="SM00388">
    <property type="entry name" value="HisKA"/>
    <property type="match status" value="1"/>
</dbReference>
<dbReference type="PATRIC" id="fig|1227493.4.peg.1144"/>
<dbReference type="CDD" id="cd00082">
    <property type="entry name" value="HisKA"/>
    <property type="match status" value="1"/>
</dbReference>